<evidence type="ECO:0000256" key="1">
    <source>
        <dbReference type="SAM" id="MobiDB-lite"/>
    </source>
</evidence>
<sequence length="87" mass="9501">MYFPSSRVPHPRRSSSPLPLVTGGPRSARGKKQPATAKGRADPRSAPPPFLFSSYLATHDRRVESSLLRSDPRPATHDVLPKKGEVS</sequence>
<feature type="region of interest" description="Disordered" evidence="1">
    <location>
        <begin position="1"/>
        <end position="87"/>
    </location>
</feature>
<accession>A0AAV2CJY3</accession>
<dbReference type="Proteomes" id="UP001497516">
    <property type="component" value="Chromosome 1"/>
</dbReference>
<keyword evidence="3" id="KW-1185">Reference proteome</keyword>
<feature type="compositionally biased region" description="Basic and acidic residues" evidence="1">
    <location>
        <begin position="58"/>
        <end position="87"/>
    </location>
</feature>
<dbReference type="EMBL" id="OZ034813">
    <property type="protein sequence ID" value="CAL1356875.1"/>
    <property type="molecule type" value="Genomic_DNA"/>
</dbReference>
<gene>
    <name evidence="2" type="ORF">LTRI10_LOCUS4545</name>
</gene>
<evidence type="ECO:0000313" key="2">
    <source>
        <dbReference type="EMBL" id="CAL1356875.1"/>
    </source>
</evidence>
<protein>
    <submittedName>
        <fullName evidence="2">Uncharacterized protein</fullName>
    </submittedName>
</protein>
<feature type="compositionally biased region" description="Low complexity" evidence="1">
    <location>
        <begin position="1"/>
        <end position="21"/>
    </location>
</feature>
<proteinExistence type="predicted"/>
<evidence type="ECO:0000313" key="3">
    <source>
        <dbReference type="Proteomes" id="UP001497516"/>
    </source>
</evidence>
<name>A0AAV2CJY3_9ROSI</name>
<dbReference type="AlphaFoldDB" id="A0AAV2CJY3"/>
<organism evidence="2 3">
    <name type="scientific">Linum trigynum</name>
    <dbReference type="NCBI Taxonomy" id="586398"/>
    <lineage>
        <taxon>Eukaryota</taxon>
        <taxon>Viridiplantae</taxon>
        <taxon>Streptophyta</taxon>
        <taxon>Embryophyta</taxon>
        <taxon>Tracheophyta</taxon>
        <taxon>Spermatophyta</taxon>
        <taxon>Magnoliopsida</taxon>
        <taxon>eudicotyledons</taxon>
        <taxon>Gunneridae</taxon>
        <taxon>Pentapetalae</taxon>
        <taxon>rosids</taxon>
        <taxon>fabids</taxon>
        <taxon>Malpighiales</taxon>
        <taxon>Linaceae</taxon>
        <taxon>Linum</taxon>
    </lineage>
</organism>
<reference evidence="2 3" key="1">
    <citation type="submission" date="2024-04" db="EMBL/GenBank/DDBJ databases">
        <authorList>
            <person name="Fracassetti M."/>
        </authorList>
    </citation>
    <scope>NUCLEOTIDE SEQUENCE [LARGE SCALE GENOMIC DNA]</scope>
</reference>